<accession>M1V3N7</accession>
<proteinExistence type="inferred from homology"/>
<dbReference type="SUPFAM" id="SSF48371">
    <property type="entry name" value="ARM repeat"/>
    <property type="match status" value="1"/>
</dbReference>
<dbReference type="Pfam" id="PF03810">
    <property type="entry name" value="IBN_N"/>
    <property type="match status" value="1"/>
</dbReference>
<feature type="region of interest" description="Disordered" evidence="5">
    <location>
        <begin position="928"/>
        <end position="948"/>
    </location>
</feature>
<dbReference type="PROSITE" id="PS50166">
    <property type="entry name" value="IMPORTIN_B_NT"/>
    <property type="match status" value="1"/>
</dbReference>
<dbReference type="InterPro" id="IPR001494">
    <property type="entry name" value="Importin-beta_N"/>
</dbReference>
<dbReference type="OMA" id="GQCAFEI"/>
<reference evidence="7 8" key="1">
    <citation type="journal article" date="2004" name="Nature">
        <title>Genome sequence of the ultrasmall unicellular red alga Cyanidioschyzon merolae 10D.</title>
        <authorList>
            <person name="Matsuzaki M."/>
            <person name="Misumi O."/>
            <person name="Shin-i T."/>
            <person name="Maruyama S."/>
            <person name="Takahara M."/>
            <person name="Miyagishima S."/>
            <person name="Mori T."/>
            <person name="Nishida K."/>
            <person name="Yagisawa F."/>
            <person name="Nishida K."/>
            <person name="Yoshida Y."/>
            <person name="Nishimura Y."/>
            <person name="Nakao S."/>
            <person name="Kobayashi T."/>
            <person name="Momoyama Y."/>
            <person name="Higashiyama T."/>
            <person name="Minoda A."/>
            <person name="Sano M."/>
            <person name="Nomoto H."/>
            <person name="Oishi K."/>
            <person name="Hayashi H."/>
            <person name="Ohta F."/>
            <person name="Nishizaka S."/>
            <person name="Haga S."/>
            <person name="Miura S."/>
            <person name="Morishita T."/>
            <person name="Kabeya Y."/>
            <person name="Terasawa K."/>
            <person name="Suzuki Y."/>
            <person name="Ishii Y."/>
            <person name="Asakawa S."/>
            <person name="Takano H."/>
            <person name="Ohta N."/>
            <person name="Kuroiwa H."/>
            <person name="Tanaka K."/>
            <person name="Shimizu N."/>
            <person name="Sugano S."/>
            <person name="Sato N."/>
            <person name="Nozaki H."/>
            <person name="Ogasawara N."/>
            <person name="Kohara Y."/>
            <person name="Kuroiwa T."/>
        </authorList>
    </citation>
    <scope>NUCLEOTIDE SEQUENCE [LARGE SCALE GENOMIC DNA]</scope>
    <source>
        <strain evidence="7 8">10D</strain>
    </source>
</reference>
<dbReference type="GeneID" id="16992119"/>
<keyword evidence="4" id="KW-0539">Nucleus</keyword>
<dbReference type="GO" id="GO:0005829">
    <property type="term" value="C:cytosol"/>
    <property type="evidence" value="ECO:0007669"/>
    <property type="project" value="TreeGrafter"/>
</dbReference>
<feature type="domain" description="Importin N-terminal" evidence="6">
    <location>
        <begin position="40"/>
        <end position="114"/>
    </location>
</feature>
<gene>
    <name evidence="7" type="ORF">CYME_CMA136C</name>
</gene>
<dbReference type="Gramene" id="CMA136CT">
    <property type="protein sequence ID" value="CMA136CT"/>
    <property type="gene ID" value="CMA136C"/>
</dbReference>
<dbReference type="Gene3D" id="1.25.10.10">
    <property type="entry name" value="Leucine-rich Repeat Variant"/>
    <property type="match status" value="1"/>
</dbReference>
<evidence type="ECO:0000256" key="5">
    <source>
        <dbReference type="SAM" id="MobiDB-lite"/>
    </source>
</evidence>
<evidence type="ECO:0000256" key="2">
    <source>
        <dbReference type="ARBA" id="ARBA00007991"/>
    </source>
</evidence>
<dbReference type="RefSeq" id="XP_005535111.1">
    <property type="nucleotide sequence ID" value="XM_005535054.1"/>
</dbReference>
<protein>
    <submittedName>
        <fullName evidence="7">Similar to Ran binding protein 11</fullName>
    </submittedName>
</protein>
<dbReference type="InterPro" id="IPR058669">
    <property type="entry name" value="TPR_IPO7/11-like"/>
</dbReference>
<dbReference type="Pfam" id="PF25758">
    <property type="entry name" value="TPR_IPO11"/>
    <property type="match status" value="1"/>
</dbReference>
<dbReference type="GO" id="GO:0031267">
    <property type="term" value="F:small GTPase binding"/>
    <property type="evidence" value="ECO:0007669"/>
    <property type="project" value="InterPro"/>
</dbReference>
<keyword evidence="8" id="KW-1185">Reference proteome</keyword>
<dbReference type="InterPro" id="IPR011989">
    <property type="entry name" value="ARM-like"/>
</dbReference>
<name>M1V3N7_CYAM1</name>
<evidence type="ECO:0000313" key="8">
    <source>
        <dbReference type="Proteomes" id="UP000007014"/>
    </source>
</evidence>
<dbReference type="PANTHER" id="PTHR10997">
    <property type="entry name" value="IMPORTIN-7, 8, 11"/>
    <property type="match status" value="1"/>
</dbReference>
<evidence type="ECO:0000256" key="1">
    <source>
        <dbReference type="ARBA" id="ARBA00004123"/>
    </source>
</evidence>
<keyword evidence="3" id="KW-0813">Transport</keyword>
<sequence length="981" mass="109435">MSEQAQESLPPLTPGYRELLVRLLLASTAVATQPSTALESTQYLERLEAEHPGLFVHGLLELALDTSGALDLRVLSAICAKNAVTRRWSHYIAQRVSDRERHRVHQFLWRALDSTEQPISRVILEVTAVVARYDYPKAWINLPEQLLAWCPATAPLERQYRWLVIVNHIWKTLSRHRSRSQLEHVSVMARSLWHRLVDLWFRLWNQNLAAWLPGLVPAPASCFWQPSADQLDLWLDCVRENLKGLRRLVAQEVFQGPDASTLIALLQHCTHVERCLAGVVGHAAAARLRYLLIKFKYICFTNHRSIEDFPLSMLLPWSEDICAMLLQVPEKRERSDAALDESNERRSLYAMRFLRDILGELRDLETADDIEEACLAACGDIGAQRALEDRHHPVWTTLQALVKAQYAALTCALLDRFVRLSATELATWLERPAAACYDDEESEWNDDQMRSLAEQVCAALAAIDADAFVTTLSARIGALRAVHDWLGIEAAFRVLGRAISTLGDALDTRALLESMLYPLLQSEGADAAELFLQARTAILTGQCGERLPKVDRCRLYGALVSKLGDVASPAHLVRAFGAARGLLMLLCDLGFCADDFCPYLPDAMTHVFTLMEACTEEPKSMSQLLDLVVVLVESCPGAFFDVHDTESMISWISVRLCDVMERLFFGGHDDGTLHLVRCQLVAHLTRLLAADRGGVLARQPAVIALALRMITFGIGYGSDASTYLIDDAFELLHRVLLVASEYDVVLDRLFYSVMDWLGNGDLLRPVLRVVRAYAMLGGCVWYARHAGALAGHFGNLYASGLSDRVVAELSELLLALFACADDAERFHKDFGILLGALEKDLHAGQFGCGPRASIAVLLATALRDHVLMDDDLARIFLEAAAVTFSTTQRARLALLLAKYLDAHEGQHCLHRDRILRLLRQVHRELGEDSTPDDDLSAHNGDVEHVSGVPGDTGLLPDCTAQDIRGEWNRLVERLLARHMSD</sequence>
<dbReference type="HOGENOM" id="CLU_303557_0_0_1"/>
<evidence type="ECO:0000259" key="6">
    <source>
        <dbReference type="PROSITE" id="PS50166"/>
    </source>
</evidence>
<evidence type="ECO:0000256" key="3">
    <source>
        <dbReference type="ARBA" id="ARBA00022448"/>
    </source>
</evidence>
<organism evidence="7 8">
    <name type="scientific">Cyanidioschyzon merolae (strain NIES-3377 / 10D)</name>
    <name type="common">Unicellular red alga</name>
    <dbReference type="NCBI Taxonomy" id="280699"/>
    <lineage>
        <taxon>Eukaryota</taxon>
        <taxon>Rhodophyta</taxon>
        <taxon>Bangiophyceae</taxon>
        <taxon>Cyanidiales</taxon>
        <taxon>Cyanidiaceae</taxon>
        <taxon>Cyanidioschyzon</taxon>
    </lineage>
</organism>
<dbReference type="EMBL" id="AP006483">
    <property type="protein sequence ID" value="BAM78825.1"/>
    <property type="molecule type" value="Genomic_DNA"/>
</dbReference>
<dbReference type="Proteomes" id="UP000007014">
    <property type="component" value="Chromosome 1"/>
</dbReference>
<dbReference type="STRING" id="280699.M1V3N7"/>
<comment type="similarity">
    <text evidence="2">Belongs to the importin beta family.</text>
</comment>
<dbReference type="InterPro" id="IPR016024">
    <property type="entry name" value="ARM-type_fold"/>
</dbReference>
<dbReference type="OrthoDB" id="361693at2759"/>
<evidence type="ECO:0000256" key="4">
    <source>
        <dbReference type="ARBA" id="ARBA00023242"/>
    </source>
</evidence>
<dbReference type="AlphaFoldDB" id="M1V3N7"/>
<dbReference type="PANTHER" id="PTHR10997:SF7">
    <property type="entry name" value="IMPORTIN-11"/>
    <property type="match status" value="1"/>
</dbReference>
<dbReference type="SMART" id="SM00913">
    <property type="entry name" value="IBN_N"/>
    <property type="match status" value="1"/>
</dbReference>
<dbReference type="GO" id="GO:0006606">
    <property type="term" value="P:protein import into nucleus"/>
    <property type="evidence" value="ECO:0007669"/>
    <property type="project" value="TreeGrafter"/>
</dbReference>
<dbReference type="GO" id="GO:0005635">
    <property type="term" value="C:nuclear envelope"/>
    <property type="evidence" value="ECO:0007669"/>
    <property type="project" value="TreeGrafter"/>
</dbReference>
<reference evidence="7 8" key="2">
    <citation type="journal article" date="2007" name="BMC Biol.">
        <title>A 100%-complete sequence reveals unusually simple genomic features in the hot-spring red alga Cyanidioschyzon merolae.</title>
        <authorList>
            <person name="Nozaki H."/>
            <person name="Takano H."/>
            <person name="Misumi O."/>
            <person name="Terasawa K."/>
            <person name="Matsuzaki M."/>
            <person name="Maruyama S."/>
            <person name="Nishida K."/>
            <person name="Yagisawa F."/>
            <person name="Yoshida Y."/>
            <person name="Fujiwara T."/>
            <person name="Takio S."/>
            <person name="Tamura K."/>
            <person name="Chung S.J."/>
            <person name="Nakamura S."/>
            <person name="Kuroiwa H."/>
            <person name="Tanaka K."/>
            <person name="Sato N."/>
            <person name="Kuroiwa T."/>
        </authorList>
    </citation>
    <scope>NUCLEOTIDE SEQUENCE [LARGE SCALE GENOMIC DNA]</scope>
    <source>
        <strain evidence="7 8">10D</strain>
    </source>
</reference>
<evidence type="ECO:0000313" key="7">
    <source>
        <dbReference type="EMBL" id="BAM78825.1"/>
    </source>
</evidence>
<dbReference type="KEGG" id="cme:CYME_CMA136C"/>
<comment type="subcellular location">
    <subcellularLocation>
        <location evidence="1">Nucleus</location>
    </subcellularLocation>
</comment>